<keyword evidence="1" id="KW-0812">Transmembrane</keyword>
<keyword evidence="2" id="KW-0732">Signal</keyword>
<evidence type="ECO:0000313" key="4">
    <source>
        <dbReference type="Proteomes" id="UP001163046"/>
    </source>
</evidence>
<dbReference type="OrthoDB" id="10579637at2759"/>
<feature type="chain" id="PRO_5040827969" evidence="2">
    <location>
        <begin position="25"/>
        <end position="159"/>
    </location>
</feature>
<dbReference type="AlphaFoldDB" id="A0A9W9ZZ89"/>
<protein>
    <submittedName>
        <fullName evidence="3">Uncharacterized protein</fullName>
    </submittedName>
</protein>
<organism evidence="3 4">
    <name type="scientific">Desmophyllum pertusum</name>
    <dbReference type="NCBI Taxonomy" id="174260"/>
    <lineage>
        <taxon>Eukaryota</taxon>
        <taxon>Metazoa</taxon>
        <taxon>Cnidaria</taxon>
        <taxon>Anthozoa</taxon>
        <taxon>Hexacorallia</taxon>
        <taxon>Scleractinia</taxon>
        <taxon>Caryophylliina</taxon>
        <taxon>Caryophylliidae</taxon>
        <taxon>Desmophyllum</taxon>
    </lineage>
</organism>
<evidence type="ECO:0000256" key="2">
    <source>
        <dbReference type="SAM" id="SignalP"/>
    </source>
</evidence>
<accession>A0A9W9ZZ89</accession>
<name>A0A9W9ZZ89_9CNID</name>
<dbReference type="EMBL" id="MU825420">
    <property type="protein sequence ID" value="KAJ7390130.1"/>
    <property type="molecule type" value="Genomic_DNA"/>
</dbReference>
<reference evidence="3" key="1">
    <citation type="submission" date="2023-01" db="EMBL/GenBank/DDBJ databases">
        <title>Genome assembly of the deep-sea coral Lophelia pertusa.</title>
        <authorList>
            <person name="Herrera S."/>
            <person name="Cordes E."/>
        </authorList>
    </citation>
    <scope>NUCLEOTIDE SEQUENCE</scope>
    <source>
        <strain evidence="3">USNM1676648</strain>
        <tissue evidence="3">Polyp</tissue>
    </source>
</reference>
<feature type="transmembrane region" description="Helical" evidence="1">
    <location>
        <begin position="90"/>
        <end position="110"/>
    </location>
</feature>
<feature type="signal peptide" evidence="2">
    <location>
        <begin position="1"/>
        <end position="24"/>
    </location>
</feature>
<gene>
    <name evidence="3" type="ORF">OS493_027166</name>
</gene>
<evidence type="ECO:0000313" key="3">
    <source>
        <dbReference type="EMBL" id="KAJ7390130.1"/>
    </source>
</evidence>
<sequence length="159" mass="17427">MRPKELLVILLLVVSFSQWQKGHAQKYYDLYSNNEFYRAKKNHIGSEVARAVTSSSPSQTKSSSSLPVMTVNYGSLIGHPASPTPLRVPTLVAIVSTVAVILIIIVLWLIHLVRKSVSRRDSGESFSIPMPEQPLLKSSVLAPQLSVTSPAGLTTHLRP</sequence>
<dbReference type="Proteomes" id="UP001163046">
    <property type="component" value="Unassembled WGS sequence"/>
</dbReference>
<keyword evidence="1" id="KW-1133">Transmembrane helix</keyword>
<keyword evidence="4" id="KW-1185">Reference proteome</keyword>
<keyword evidence="1" id="KW-0472">Membrane</keyword>
<proteinExistence type="predicted"/>
<evidence type="ECO:0000256" key="1">
    <source>
        <dbReference type="SAM" id="Phobius"/>
    </source>
</evidence>
<comment type="caution">
    <text evidence="3">The sequence shown here is derived from an EMBL/GenBank/DDBJ whole genome shotgun (WGS) entry which is preliminary data.</text>
</comment>